<dbReference type="InterPro" id="IPR027417">
    <property type="entry name" value="P-loop_NTPase"/>
</dbReference>
<feature type="repeat" description="TPR" evidence="1">
    <location>
        <begin position="923"/>
        <end position="956"/>
    </location>
</feature>
<evidence type="ECO:0000259" key="3">
    <source>
        <dbReference type="Pfam" id="PF17107"/>
    </source>
</evidence>
<feature type="domain" description="NB-ARC" evidence="2">
    <location>
        <begin position="189"/>
        <end position="333"/>
    </location>
</feature>
<name>A0A9P8I1T5_9PEZI</name>
<accession>A0A9P8I1T5</accession>
<feature type="domain" description="NACHT-NTPase and P-loop NTPases N-terminal" evidence="3">
    <location>
        <begin position="12"/>
        <end position="131"/>
    </location>
</feature>
<dbReference type="Pfam" id="PF17107">
    <property type="entry name" value="SesA"/>
    <property type="match status" value="1"/>
</dbReference>
<keyword evidence="1" id="KW-0802">TPR repeat</keyword>
<dbReference type="Pfam" id="PF13424">
    <property type="entry name" value="TPR_12"/>
    <property type="match status" value="4"/>
</dbReference>
<dbReference type="SUPFAM" id="SSF48452">
    <property type="entry name" value="TPR-like"/>
    <property type="match status" value="1"/>
</dbReference>
<reference evidence="4" key="1">
    <citation type="submission" date="2021-03" db="EMBL/GenBank/DDBJ databases">
        <title>Comparative genomics and phylogenomic investigation of the class Geoglossomycetes provide insights into ecological specialization and systematics.</title>
        <authorList>
            <person name="Melie T."/>
            <person name="Pirro S."/>
            <person name="Miller A.N."/>
            <person name="Quandt A."/>
        </authorList>
    </citation>
    <scope>NUCLEOTIDE SEQUENCE</scope>
    <source>
        <strain evidence="4">GBOQ0MN5Z8</strain>
    </source>
</reference>
<dbReference type="Gene3D" id="1.25.40.10">
    <property type="entry name" value="Tetratricopeptide repeat domain"/>
    <property type="match status" value="3"/>
</dbReference>
<dbReference type="PANTHER" id="PTHR46082">
    <property type="entry name" value="ATP/GTP-BINDING PROTEIN-RELATED"/>
    <property type="match status" value="1"/>
</dbReference>
<dbReference type="PROSITE" id="PS50005">
    <property type="entry name" value="TPR"/>
    <property type="match status" value="1"/>
</dbReference>
<evidence type="ECO:0000256" key="1">
    <source>
        <dbReference type="PROSITE-ProRule" id="PRU00339"/>
    </source>
</evidence>
<dbReference type="PRINTS" id="PR00381">
    <property type="entry name" value="KINESINLIGHT"/>
</dbReference>
<dbReference type="InterPro" id="IPR031352">
    <property type="entry name" value="SesA"/>
</dbReference>
<dbReference type="Pfam" id="PF00931">
    <property type="entry name" value="NB-ARC"/>
    <property type="match status" value="1"/>
</dbReference>
<gene>
    <name evidence="4" type="ORF">FGG08_007284</name>
</gene>
<dbReference type="InterPro" id="IPR002182">
    <property type="entry name" value="NB-ARC"/>
</dbReference>
<dbReference type="SMART" id="SM00028">
    <property type="entry name" value="TPR"/>
    <property type="match status" value="9"/>
</dbReference>
<dbReference type="SUPFAM" id="SSF52540">
    <property type="entry name" value="P-loop containing nucleoside triphosphate hydrolases"/>
    <property type="match status" value="1"/>
</dbReference>
<dbReference type="InterPro" id="IPR011990">
    <property type="entry name" value="TPR-like_helical_dom_sf"/>
</dbReference>
<evidence type="ECO:0000259" key="2">
    <source>
        <dbReference type="Pfam" id="PF00931"/>
    </source>
</evidence>
<protein>
    <submittedName>
        <fullName evidence="4">Uncharacterized protein</fullName>
    </submittedName>
</protein>
<dbReference type="InterPro" id="IPR053137">
    <property type="entry name" value="NLR-like"/>
</dbReference>
<dbReference type="OrthoDB" id="626167at2759"/>
<dbReference type="PANTHER" id="PTHR46082:SF6">
    <property type="entry name" value="AAA+ ATPASE DOMAIN-CONTAINING PROTEIN-RELATED"/>
    <property type="match status" value="1"/>
</dbReference>
<dbReference type="PROSITE" id="PS50293">
    <property type="entry name" value="TPR_REGION"/>
    <property type="match status" value="1"/>
</dbReference>
<evidence type="ECO:0000313" key="4">
    <source>
        <dbReference type="EMBL" id="KAH0534126.1"/>
    </source>
</evidence>
<dbReference type="Proteomes" id="UP000698800">
    <property type="component" value="Unassembled WGS sequence"/>
</dbReference>
<evidence type="ECO:0000313" key="5">
    <source>
        <dbReference type="Proteomes" id="UP000698800"/>
    </source>
</evidence>
<dbReference type="GO" id="GO:0043531">
    <property type="term" value="F:ADP binding"/>
    <property type="evidence" value="ECO:0007669"/>
    <property type="project" value="InterPro"/>
</dbReference>
<dbReference type="AlphaFoldDB" id="A0A9P8I1T5"/>
<dbReference type="Pfam" id="PF13374">
    <property type="entry name" value="TPR_10"/>
    <property type="match status" value="2"/>
</dbReference>
<comment type="caution">
    <text evidence="4">The sequence shown here is derived from an EMBL/GenBank/DDBJ whole genome shotgun (WGS) entry which is preliminary data.</text>
</comment>
<keyword evidence="5" id="KW-1185">Reference proteome</keyword>
<dbReference type="InterPro" id="IPR019734">
    <property type="entry name" value="TPR_rpt"/>
</dbReference>
<organism evidence="4 5">
    <name type="scientific">Glutinoglossum americanum</name>
    <dbReference type="NCBI Taxonomy" id="1670608"/>
    <lineage>
        <taxon>Eukaryota</taxon>
        <taxon>Fungi</taxon>
        <taxon>Dikarya</taxon>
        <taxon>Ascomycota</taxon>
        <taxon>Pezizomycotina</taxon>
        <taxon>Geoglossomycetes</taxon>
        <taxon>Geoglossales</taxon>
        <taxon>Geoglossaceae</taxon>
        <taxon>Glutinoglossum</taxon>
    </lineage>
</organism>
<dbReference type="EMBL" id="JAGHQL010000270">
    <property type="protein sequence ID" value="KAH0534126.1"/>
    <property type="molecule type" value="Genomic_DNA"/>
</dbReference>
<dbReference type="Gene3D" id="3.40.50.300">
    <property type="entry name" value="P-loop containing nucleotide triphosphate hydrolases"/>
    <property type="match status" value="1"/>
</dbReference>
<proteinExistence type="predicted"/>
<feature type="non-terminal residue" evidence="4">
    <location>
        <position position="997"/>
    </location>
</feature>
<sequence>MAGAIAAINLATSIVKFVDISAKALARLREFHSTAQETPRVFQDITTQLPLIIDIMTRIEKCREGGSLTTDAQHALSNVVEGCLRQVIMLDRLIDKMLPTSTDSPLRRARKAIASVLKEKDIAVIQRTLETYKSTLTLHFSQRSGASITNAAGESTYYEIPSLQVSQFIERVGLLGEIEASFANTAENSSGPKVVVLLGMGGQGKTQLALKYCRVAKMSGRFQAIFWIDASSTNTVSSGFDTIAAKISSTERVFDDIESKITFVKETLERWRNPWLIVFDNYDKPSDFRNIMTYLPQTETGAILFTSRHADSERLGVTIRVTRMTEHEGLELLLRQSKLEISDDNTMEGRKVIQKLGYLPLAIDQAGAYINARKLPLRLFAEHYDQRKDVVLRHTPSLWEYRRRLGEDKDETLLSVFTTWELSFQQIGKNEDEKAMIGHFLTLSAFLDSTNVGEDLFKSHFTWTGKPPQWVEHFLSRGMWDKYKYQDTIVDLLSLSLLQTVDIGSAESHFSLHPLITDWLKLRTDQKGRQEYTIEATMVLTNYIDALDQDTLPLQIKLDALSHVDVCLQNDREYLQELDESDIASLWGPESTFALLYQNYCRYQEAEELYQRTLRGKEKALGTDHTSTLNTVNGLGILYREQGRLTESEAMYERALAGREKMLGPDHTSTLNTVNSLGLLYYHQDRPVEAEAMYERALTGYEKALGPDHMSTLDTVNNLGILYSDRDRLAEAEAMCDRALAGCEKALGPDHTSTLDTVHNLGTLYRKQDRLTEAMAMYQRALAGCEKVLGPDHASTLLTVHSLGNLYSDQGMLAEAEAMYQRALVGCGKALGPNHTLTLSTAHNLGLLYYNQGRLAEAEAMYERALAGYKKALGPDHASTLSTVNNLGVLYSDQGRLAEAEAMYERALAGREKALGPDHTSTLDTVNNLGVLYSDQGRLAEAEAMYERALAGKEKALGPDHMSTLDTVNNLGNLYSKQGRLAEAEAMYERALAGKEK</sequence>